<dbReference type="InterPro" id="IPR018357">
    <property type="entry name" value="Hexapep_transf_CS"/>
</dbReference>
<dbReference type="Proteomes" id="UP000199184">
    <property type="component" value="Unassembled WGS sequence"/>
</dbReference>
<sequence length="289" mass="31792">MVVLSGAKIGADTNICSHCFIENDVIIGDRVTVKSGVQLWDGMRVGNDVFIGPNVSFTNDKFPRSKRYPEAFLETRIEDGASLGAGAIILPGVTIGRGAMVGAGSVVTKSIPPHSIVFGSPARIKGYVESLPNSETARDLSKAVPEIGSTERLSVRNVTVHRMARFEDIRGSLSVGNFPSDIPFEAKRYFLVFDVPSIETRGQHAHRQCHQFLICVRGSCSVVVDDGHKRAEVRLNSPNKGIYLPPMVWGVQYNFTSDAVLLVFASDRYNPDDYIRSYSEFVELVREEP</sequence>
<dbReference type="GO" id="GO:0016746">
    <property type="term" value="F:acyltransferase activity"/>
    <property type="evidence" value="ECO:0007669"/>
    <property type="project" value="UniProtKB-KW"/>
</dbReference>
<name>A0A1C3WRB9_9BRAD</name>
<accession>A0A1C3WRB9</accession>
<dbReference type="PANTHER" id="PTHR43300:SF4">
    <property type="entry name" value="ACYL-[ACYL-CARRIER-PROTEIN]--UDP-N-ACETYLGLUCOSAMINE O-ACYLTRANSFERASE"/>
    <property type="match status" value="1"/>
</dbReference>
<keyword evidence="2 6" id="KW-0808">Transferase</keyword>
<organism evidence="6 7">
    <name type="scientific">Bradyrhizobium shewense</name>
    <dbReference type="NCBI Taxonomy" id="1761772"/>
    <lineage>
        <taxon>Bacteria</taxon>
        <taxon>Pseudomonadati</taxon>
        <taxon>Pseudomonadota</taxon>
        <taxon>Alphaproteobacteria</taxon>
        <taxon>Hyphomicrobiales</taxon>
        <taxon>Nitrobacteraceae</taxon>
        <taxon>Bradyrhizobium</taxon>
    </lineage>
</organism>
<dbReference type="InterPro" id="IPR050179">
    <property type="entry name" value="Trans_hexapeptide_repeat"/>
</dbReference>
<evidence type="ECO:0000259" key="5">
    <source>
        <dbReference type="Pfam" id="PF05523"/>
    </source>
</evidence>
<evidence type="ECO:0000256" key="4">
    <source>
        <dbReference type="ARBA" id="ARBA00023315"/>
    </source>
</evidence>
<reference evidence="7" key="1">
    <citation type="submission" date="2016-08" db="EMBL/GenBank/DDBJ databases">
        <authorList>
            <person name="Varghese N."/>
            <person name="Submissions Spin"/>
        </authorList>
    </citation>
    <scope>NUCLEOTIDE SEQUENCE [LARGE SCALE GENOMIC DNA]</scope>
    <source>
        <strain evidence="7">ERR11</strain>
    </source>
</reference>
<dbReference type="Gene3D" id="2.60.120.10">
    <property type="entry name" value="Jelly Rolls"/>
    <property type="match status" value="1"/>
</dbReference>
<dbReference type="Pfam" id="PF00132">
    <property type="entry name" value="Hexapep"/>
    <property type="match status" value="1"/>
</dbReference>
<dbReference type="InterPro" id="IPR014710">
    <property type="entry name" value="RmlC-like_jellyroll"/>
</dbReference>
<protein>
    <submittedName>
        <fullName evidence="6">Acetyltransferase (Isoleucine patch superfamily)</fullName>
    </submittedName>
</protein>
<dbReference type="InterPro" id="IPR011004">
    <property type="entry name" value="Trimer_LpxA-like_sf"/>
</dbReference>
<keyword evidence="4" id="KW-0012">Acyltransferase</keyword>
<dbReference type="EMBL" id="FMAI01000009">
    <property type="protein sequence ID" value="SCB42612.1"/>
    <property type="molecule type" value="Genomic_DNA"/>
</dbReference>
<keyword evidence="3" id="KW-0677">Repeat</keyword>
<evidence type="ECO:0000256" key="2">
    <source>
        <dbReference type="ARBA" id="ARBA00022679"/>
    </source>
</evidence>
<proteinExistence type="inferred from homology"/>
<dbReference type="InterPro" id="IPR001451">
    <property type="entry name" value="Hexapep"/>
</dbReference>
<gene>
    <name evidence="6" type="ORF">GA0061098_1009149</name>
</gene>
<evidence type="ECO:0000313" key="7">
    <source>
        <dbReference type="Proteomes" id="UP000199184"/>
    </source>
</evidence>
<dbReference type="InterPro" id="IPR011051">
    <property type="entry name" value="RmlC_Cupin_sf"/>
</dbReference>
<dbReference type="CDD" id="cd03358">
    <property type="entry name" value="LbH_WxcM_N_like"/>
    <property type="match status" value="1"/>
</dbReference>
<keyword evidence="7" id="KW-1185">Reference proteome</keyword>
<dbReference type="SUPFAM" id="SSF51182">
    <property type="entry name" value="RmlC-like cupins"/>
    <property type="match status" value="1"/>
</dbReference>
<comment type="similarity">
    <text evidence="1">Belongs to the transferase hexapeptide repeat family.</text>
</comment>
<dbReference type="InterPro" id="IPR008894">
    <property type="entry name" value="QdtA_cupin_dom"/>
</dbReference>
<dbReference type="Gene3D" id="2.160.10.10">
    <property type="entry name" value="Hexapeptide repeat proteins"/>
    <property type="match status" value="1"/>
</dbReference>
<evidence type="ECO:0000313" key="6">
    <source>
        <dbReference type="EMBL" id="SCB42612.1"/>
    </source>
</evidence>
<dbReference type="Pfam" id="PF05523">
    <property type="entry name" value="FdtA"/>
    <property type="match status" value="1"/>
</dbReference>
<dbReference type="PROSITE" id="PS00101">
    <property type="entry name" value="HEXAPEP_TRANSFERASES"/>
    <property type="match status" value="2"/>
</dbReference>
<dbReference type="SUPFAM" id="SSF51161">
    <property type="entry name" value="Trimeric LpxA-like enzymes"/>
    <property type="match status" value="1"/>
</dbReference>
<dbReference type="PANTHER" id="PTHR43300">
    <property type="entry name" value="ACETYLTRANSFERASE"/>
    <property type="match status" value="1"/>
</dbReference>
<evidence type="ECO:0000256" key="3">
    <source>
        <dbReference type="ARBA" id="ARBA00022737"/>
    </source>
</evidence>
<dbReference type="CDD" id="cd20292">
    <property type="entry name" value="cupin_QdtA-like"/>
    <property type="match status" value="1"/>
</dbReference>
<dbReference type="AlphaFoldDB" id="A0A1C3WRB9"/>
<feature type="domain" description="Sugar 3,4-ketoisomerase QdtA cupin" evidence="5">
    <location>
        <begin position="157"/>
        <end position="285"/>
    </location>
</feature>
<evidence type="ECO:0000256" key="1">
    <source>
        <dbReference type="ARBA" id="ARBA00007274"/>
    </source>
</evidence>